<accession>A0A8D8QAT9</accession>
<dbReference type="EMBL" id="HBUF01067254">
    <property type="protein sequence ID" value="CAG6628092.1"/>
    <property type="molecule type" value="Transcribed_RNA"/>
</dbReference>
<evidence type="ECO:0000313" key="1">
    <source>
        <dbReference type="EMBL" id="CAG6628092.1"/>
    </source>
</evidence>
<reference evidence="1" key="1">
    <citation type="submission" date="2021-05" db="EMBL/GenBank/DDBJ databases">
        <authorList>
            <person name="Alioto T."/>
            <person name="Alioto T."/>
            <person name="Gomez Garrido J."/>
        </authorList>
    </citation>
    <scope>NUCLEOTIDE SEQUENCE</scope>
</reference>
<name>A0A8D8QAT9_9HEMI</name>
<sequence length="101" mass="11634">MPVLLDPLQAAPEIMTQFYYRTHIGWILDINLLGVIYVGNNYIEASLCILEILYHYFYPISCVALYSTVVGTRKSDKFRDRSDVAGSIPRHGNFFIILMEK</sequence>
<dbReference type="AlphaFoldDB" id="A0A8D8QAT9"/>
<protein>
    <submittedName>
        <fullName evidence="1">Uncharacterized protein</fullName>
    </submittedName>
</protein>
<proteinExistence type="predicted"/>
<organism evidence="1">
    <name type="scientific">Cacopsylla melanoneura</name>
    <dbReference type="NCBI Taxonomy" id="428564"/>
    <lineage>
        <taxon>Eukaryota</taxon>
        <taxon>Metazoa</taxon>
        <taxon>Ecdysozoa</taxon>
        <taxon>Arthropoda</taxon>
        <taxon>Hexapoda</taxon>
        <taxon>Insecta</taxon>
        <taxon>Pterygota</taxon>
        <taxon>Neoptera</taxon>
        <taxon>Paraneoptera</taxon>
        <taxon>Hemiptera</taxon>
        <taxon>Sternorrhyncha</taxon>
        <taxon>Psylloidea</taxon>
        <taxon>Psyllidae</taxon>
        <taxon>Psyllinae</taxon>
        <taxon>Cacopsylla</taxon>
    </lineage>
</organism>